<dbReference type="EMBL" id="GG662749">
    <property type="protein sequence ID" value="EAR92579.2"/>
    <property type="molecule type" value="Genomic_DNA"/>
</dbReference>
<accession>Q236C1</accession>
<proteinExistence type="predicted"/>
<protein>
    <submittedName>
        <fullName evidence="2">Uncharacterized protein</fullName>
    </submittedName>
</protein>
<dbReference type="KEGG" id="tet:TTHERM_00091720"/>
<gene>
    <name evidence="2" type="ORF">TTHERM_00091720</name>
</gene>
<dbReference type="RefSeq" id="XP_001012824.2">
    <property type="nucleotide sequence ID" value="XM_001012824.2"/>
</dbReference>
<evidence type="ECO:0000256" key="1">
    <source>
        <dbReference type="SAM" id="MobiDB-lite"/>
    </source>
</evidence>
<name>Q236C1_TETTS</name>
<dbReference type="HOGENOM" id="CLU_1163154_0_0_1"/>
<evidence type="ECO:0000313" key="3">
    <source>
        <dbReference type="Proteomes" id="UP000009168"/>
    </source>
</evidence>
<reference evidence="3" key="1">
    <citation type="journal article" date="2006" name="PLoS Biol.">
        <title>Macronuclear genome sequence of the ciliate Tetrahymena thermophila, a model eukaryote.</title>
        <authorList>
            <person name="Eisen J.A."/>
            <person name="Coyne R.S."/>
            <person name="Wu M."/>
            <person name="Wu D."/>
            <person name="Thiagarajan M."/>
            <person name="Wortman J.R."/>
            <person name="Badger J.H."/>
            <person name="Ren Q."/>
            <person name="Amedeo P."/>
            <person name="Jones K.M."/>
            <person name="Tallon L.J."/>
            <person name="Delcher A.L."/>
            <person name="Salzberg S.L."/>
            <person name="Silva J.C."/>
            <person name="Haas B.J."/>
            <person name="Majoros W.H."/>
            <person name="Farzad M."/>
            <person name="Carlton J.M."/>
            <person name="Smith R.K. Jr."/>
            <person name="Garg J."/>
            <person name="Pearlman R.E."/>
            <person name="Karrer K.M."/>
            <person name="Sun L."/>
            <person name="Manning G."/>
            <person name="Elde N.C."/>
            <person name="Turkewitz A.P."/>
            <person name="Asai D.J."/>
            <person name="Wilkes D.E."/>
            <person name="Wang Y."/>
            <person name="Cai H."/>
            <person name="Collins K."/>
            <person name="Stewart B.A."/>
            <person name="Lee S.R."/>
            <person name="Wilamowska K."/>
            <person name="Weinberg Z."/>
            <person name="Ruzzo W.L."/>
            <person name="Wloga D."/>
            <person name="Gaertig J."/>
            <person name="Frankel J."/>
            <person name="Tsao C.-C."/>
            <person name="Gorovsky M.A."/>
            <person name="Keeling P.J."/>
            <person name="Waller R.F."/>
            <person name="Patron N.J."/>
            <person name="Cherry J.M."/>
            <person name="Stover N.A."/>
            <person name="Krieger C.J."/>
            <person name="del Toro C."/>
            <person name="Ryder H.F."/>
            <person name="Williamson S.C."/>
            <person name="Barbeau R.A."/>
            <person name="Hamilton E.P."/>
            <person name="Orias E."/>
        </authorList>
    </citation>
    <scope>NUCLEOTIDE SEQUENCE [LARGE SCALE GENOMIC DNA]</scope>
    <source>
        <strain evidence="3">SB210</strain>
    </source>
</reference>
<dbReference type="InParanoid" id="Q236C1"/>
<dbReference type="AlphaFoldDB" id="Q236C1"/>
<keyword evidence="3" id="KW-1185">Reference proteome</keyword>
<feature type="compositionally biased region" description="Low complexity" evidence="1">
    <location>
        <begin position="75"/>
        <end position="88"/>
    </location>
</feature>
<sequence length="104" mass="12520">MNNEMMRQNAQMQQMYFNQQPQQMGFAQPYNYNNNFQAAPVFDNQIPQMQPYNLNQMYYPQQYMQPQQQFQPLMVTPSQQVQPQQAYTQPPPESKNKQQLVTYI</sequence>
<feature type="region of interest" description="Disordered" evidence="1">
    <location>
        <begin position="75"/>
        <end position="104"/>
    </location>
</feature>
<dbReference type="Proteomes" id="UP000009168">
    <property type="component" value="Unassembled WGS sequence"/>
</dbReference>
<dbReference type="GeneID" id="7838011"/>
<evidence type="ECO:0000313" key="2">
    <source>
        <dbReference type="EMBL" id="EAR92579.2"/>
    </source>
</evidence>
<organism evidence="2 3">
    <name type="scientific">Tetrahymena thermophila (strain SB210)</name>
    <dbReference type="NCBI Taxonomy" id="312017"/>
    <lineage>
        <taxon>Eukaryota</taxon>
        <taxon>Sar</taxon>
        <taxon>Alveolata</taxon>
        <taxon>Ciliophora</taxon>
        <taxon>Intramacronucleata</taxon>
        <taxon>Oligohymenophorea</taxon>
        <taxon>Hymenostomatida</taxon>
        <taxon>Tetrahymenina</taxon>
        <taxon>Tetrahymenidae</taxon>
        <taxon>Tetrahymena</taxon>
    </lineage>
</organism>